<dbReference type="Proteomes" id="UP000030428">
    <property type="component" value="Unassembled WGS sequence"/>
</dbReference>
<organism evidence="1 2">
    <name type="scientific">Candidatus Thiomargarita nelsonii</name>
    <dbReference type="NCBI Taxonomy" id="1003181"/>
    <lineage>
        <taxon>Bacteria</taxon>
        <taxon>Pseudomonadati</taxon>
        <taxon>Pseudomonadota</taxon>
        <taxon>Gammaproteobacteria</taxon>
        <taxon>Thiotrichales</taxon>
        <taxon>Thiotrichaceae</taxon>
        <taxon>Thiomargarita</taxon>
    </lineage>
</organism>
<sequence length="385" mass="44274">MYFGVQSFSFGQVPKLKLWTPKSPIIHGSVLKRLRKKKKMINTNLILIDGISGSGKSYTAQFLAMHLQKNDSQAKWFYEHEMPHPIYQSDEVASSIEVALRQGDGKNWRNFFKKLTYWTSILFSHKARLTPHKIHKKALLNWEKLVSTLAGTEQVNLLESTFLQTTLGAMLTVEFDRKTMRNHLLQVQNLIKPLNPVFIYFYQNDVAAALRKNCDRRGPAFEEYLINLIANTPAGRKKGIKNFDELVLFFQSYKELMDFFFAELTIRKLGIENSQGDWEAYNQKISDFLSIPPLVETCNPLNPLSDLTGKYQAVKSGETLVIVTDGKKLSLDYPTKLRLFHKVDNLFCVEATLNEISFEHNEVITKLIYREPKPNASVLEFVKIG</sequence>
<gene>
    <name evidence="1" type="ORF">PN36_00375</name>
</gene>
<dbReference type="InterPro" id="IPR027417">
    <property type="entry name" value="P-loop_NTPase"/>
</dbReference>
<protein>
    <submittedName>
        <fullName evidence="1">Uncharacterized protein</fullName>
    </submittedName>
</protein>
<dbReference type="SUPFAM" id="SSF52540">
    <property type="entry name" value="P-loop containing nucleoside triphosphate hydrolases"/>
    <property type="match status" value="1"/>
</dbReference>
<evidence type="ECO:0000313" key="2">
    <source>
        <dbReference type="Proteomes" id="UP000030428"/>
    </source>
</evidence>
<evidence type="ECO:0000313" key="1">
    <source>
        <dbReference type="EMBL" id="TGO03757.1"/>
    </source>
</evidence>
<dbReference type="EMBL" id="JSZA02000001">
    <property type="protein sequence ID" value="TGO03757.1"/>
    <property type="molecule type" value="Genomic_DNA"/>
</dbReference>
<proteinExistence type="predicted"/>
<comment type="caution">
    <text evidence="1">The sequence shown here is derived from an EMBL/GenBank/DDBJ whole genome shotgun (WGS) entry which is preliminary data.</text>
</comment>
<dbReference type="AlphaFoldDB" id="A0A0A6PL43"/>
<keyword evidence="2" id="KW-1185">Reference proteome</keyword>
<accession>A0A0A6PL43</accession>
<reference evidence="1 2" key="1">
    <citation type="journal article" date="2016" name="Front. Microbiol.">
        <title>Single-Cell (Meta-)Genomics of a Dimorphic Candidatus Thiomargarita nelsonii Reveals Genomic Plasticity.</title>
        <authorList>
            <person name="Flood B.E."/>
            <person name="Fliss P."/>
            <person name="Jones D.S."/>
            <person name="Dick G.J."/>
            <person name="Jain S."/>
            <person name="Kaster A.K."/>
            <person name="Winkel M."/>
            <person name="Mussmann M."/>
            <person name="Bailey J."/>
        </authorList>
    </citation>
    <scope>NUCLEOTIDE SEQUENCE [LARGE SCALE GENOMIC DNA]</scope>
    <source>
        <strain evidence="1">Hydrate Ridge</strain>
    </source>
</reference>
<name>A0A0A6PL43_9GAMM</name>